<feature type="region of interest" description="Disordered" evidence="4">
    <location>
        <begin position="488"/>
        <end position="531"/>
    </location>
</feature>
<feature type="compositionally biased region" description="Polar residues" evidence="4">
    <location>
        <begin position="1146"/>
        <end position="1165"/>
    </location>
</feature>
<feature type="compositionally biased region" description="Polar residues" evidence="4">
    <location>
        <begin position="133"/>
        <end position="150"/>
    </location>
</feature>
<feature type="compositionally biased region" description="Polar residues" evidence="4">
    <location>
        <begin position="499"/>
        <end position="516"/>
    </location>
</feature>
<sequence>MAASRASSPGSESGATSPPQLTPNSKVKAMLAAFDNDSDNESVSISARGRTGLSPAKLATPKNTESTSTEKSEQNTTSKATDTSDDEEIVSRPRGRMAAMMQGNECSEDGEPSAGNARERVKKMLMTKRKSRPPTSYTEEANESSGSDTRVTSRKRKLGTASGDAHKSSPTKRSASPSLFVSPTKSTISNADADGSNSDADLPNINNPRFKALLETKRQERRAKDAEAAKEKAKKAEERKKYAAAIEGDDMEDIDADRRLTQSSRPSRKASKKALEEMHRETQRLSRNQQLAHKATTKKKVTKASLFAKFNYRNTKEETPEPTRPASSSSTTRHSDMENKETPPTSPASPILYGEKAALPAHFLDLKVAVDAEDEQKLPYLQEATSNVASSPPTKLDKGKGKANEYFGPVPKVSEKPIFTQRPIRVRAPNIADRKASPLVESDSDLEIVSVRAVGRKLQKIDAIFDRVPANLARESHSLHTLRMLAQVTSPGKHDSRRNSSGNKKPSITTSELQVSLQQRARQQAAREREERLQALKDKGIFIQTSEEREKDLAEVDDMVARARREGEEIAKREKVAARKERKANGETDPQGHNSSDDEDWNEEEVSGSGSEVDDEAEDESVNSSGGEDEDEVELSGQNLEASLSHPMLSNEAAETDNDEAGSEVKLSIREGMAEDGDAEDEDEETLSLPQKARRPRNANVISDDEDDDEQELATQMPIVPKLKSPLHLSSESPMAPNSVLRSATKTFIPGLTVAGPAGLGLTQIFAGTMDDSQAFGASATAADSQSQEVETNQDKMAFLRCCRAPELPPFVPNLEEDTQDSDTIAHSQFSQIPDSQPVGVESQNDETQVRLHFSQSQIHEFDSIVHDTQWSQCPATQDVGYQHMTPIKGRFVDDSPSTIDTVLLEPTALPETMEESPIVKKKGKLRQRVRVATFSDEEDAAELEEKYEDEGEFEITANAFDVMRKNIPKMEKKVVVDDFDKKKSKAKDMVNEQAEESEDEYAGLGGASDDESGGEDDEFVKEMIDDESGKNVDGSKLAAFFADRERISDEKQVEKLYKDITNGILRRKRGADYDLSDSDDGGEARQRRKRKEFAKMRKALLADEKIGKIAENPKRQAFLRAIEDRGSEDEMDFLDDFAEQEEGTDSQSQSQGEGAQTVPDSQPISMGPPKRKHSNDTADCQNRAPPYLRRTKPAKRPSNLSEIRESLSSLIEEPNDMHAPSDSSSDCDDELEIEDDNDLGGPRREKNKENRDPFVLRRTKVPIVDRISLKRASSSSVSESTKLASAVSSATPGFKVPPLLRRATTNNSIASSTSSSVSGGVLSATERMAGGAANEGVKRGGGKNSGVNFFAARETERRAAVVKTEKRKEQKMVKGAEKRRKIVGGLFGGGKFE</sequence>
<feature type="compositionally biased region" description="Acidic residues" evidence="4">
    <location>
        <begin position="674"/>
        <end position="686"/>
    </location>
</feature>
<feature type="compositionally biased region" description="Acidic residues" evidence="4">
    <location>
        <begin position="1226"/>
        <end position="1239"/>
    </location>
</feature>
<evidence type="ECO:0000256" key="1">
    <source>
        <dbReference type="ARBA" id="ARBA00004123"/>
    </source>
</evidence>
<gene>
    <name evidence="6" type="ORF">QTJ16_005360</name>
</gene>
<feature type="compositionally biased region" description="Basic and acidic residues" evidence="4">
    <location>
        <begin position="564"/>
        <end position="586"/>
    </location>
</feature>
<feature type="region of interest" description="Disordered" evidence="4">
    <location>
        <begin position="983"/>
        <end position="1030"/>
    </location>
</feature>
<reference evidence="6" key="1">
    <citation type="submission" date="2023-06" db="EMBL/GenBank/DDBJ databases">
        <title>Draft genome of Marssonina rosae.</title>
        <authorList>
            <person name="Cheng Q."/>
        </authorList>
    </citation>
    <scope>NUCLEOTIDE SEQUENCE</scope>
    <source>
        <strain evidence="6">R4</strain>
    </source>
</reference>
<dbReference type="PANTHER" id="PTHR14396:SF10">
    <property type="entry name" value="CLASPIN"/>
    <property type="match status" value="1"/>
</dbReference>
<organism evidence="6 7">
    <name type="scientific">Diplocarpon rosae</name>
    <dbReference type="NCBI Taxonomy" id="946125"/>
    <lineage>
        <taxon>Eukaryota</taxon>
        <taxon>Fungi</taxon>
        <taxon>Dikarya</taxon>
        <taxon>Ascomycota</taxon>
        <taxon>Pezizomycotina</taxon>
        <taxon>Leotiomycetes</taxon>
        <taxon>Helotiales</taxon>
        <taxon>Drepanopezizaceae</taxon>
        <taxon>Diplocarpon</taxon>
    </lineage>
</organism>
<evidence type="ECO:0000256" key="4">
    <source>
        <dbReference type="SAM" id="MobiDB-lite"/>
    </source>
</evidence>
<evidence type="ECO:0000313" key="6">
    <source>
        <dbReference type="EMBL" id="KAK2624991.1"/>
    </source>
</evidence>
<feature type="compositionally biased region" description="Polar residues" evidence="4">
    <location>
        <begin position="1272"/>
        <end position="1292"/>
    </location>
</feature>
<evidence type="ECO:0000256" key="2">
    <source>
        <dbReference type="ARBA" id="ARBA00022553"/>
    </source>
</evidence>
<accession>A0AAD9WD32</accession>
<feature type="compositionally biased region" description="Basic residues" evidence="4">
    <location>
        <begin position="120"/>
        <end position="132"/>
    </location>
</feature>
<evidence type="ECO:0000256" key="3">
    <source>
        <dbReference type="ARBA" id="ARBA00023242"/>
    </source>
</evidence>
<name>A0AAD9WD32_9HELO</name>
<feature type="domain" description="DNA replication checkpoint mediator MRC1" evidence="5">
    <location>
        <begin position="983"/>
        <end position="1121"/>
    </location>
</feature>
<feature type="region of interest" description="Disordered" evidence="4">
    <location>
        <begin position="1"/>
        <end position="353"/>
    </location>
</feature>
<dbReference type="GO" id="GO:0007095">
    <property type="term" value="P:mitotic G2 DNA damage checkpoint signaling"/>
    <property type="evidence" value="ECO:0007669"/>
    <property type="project" value="TreeGrafter"/>
</dbReference>
<feature type="compositionally biased region" description="Basic and acidic residues" evidence="4">
    <location>
        <begin position="273"/>
        <end position="284"/>
    </location>
</feature>
<dbReference type="Pfam" id="PF09444">
    <property type="entry name" value="MRC1"/>
    <property type="match status" value="1"/>
</dbReference>
<dbReference type="GO" id="GO:0010997">
    <property type="term" value="F:anaphase-promoting complex binding"/>
    <property type="evidence" value="ECO:0007669"/>
    <property type="project" value="TreeGrafter"/>
</dbReference>
<feature type="region of interest" description="Disordered" evidence="4">
    <location>
        <begin position="1121"/>
        <end position="1255"/>
    </location>
</feature>
<proteinExistence type="predicted"/>
<feature type="compositionally biased region" description="Acidic residues" evidence="4">
    <location>
        <begin position="597"/>
        <end position="634"/>
    </location>
</feature>
<keyword evidence="7" id="KW-1185">Reference proteome</keyword>
<feature type="compositionally biased region" description="Acidic residues" evidence="4">
    <location>
        <begin position="1127"/>
        <end position="1145"/>
    </location>
</feature>
<feature type="compositionally biased region" description="Basic and acidic residues" evidence="4">
    <location>
        <begin position="212"/>
        <end position="241"/>
    </location>
</feature>
<feature type="compositionally biased region" description="Polar residues" evidence="4">
    <location>
        <begin position="171"/>
        <end position="188"/>
    </location>
</feature>
<evidence type="ECO:0000259" key="5">
    <source>
        <dbReference type="Pfam" id="PF09444"/>
    </source>
</evidence>
<feature type="compositionally biased region" description="Acidic residues" evidence="4">
    <location>
        <begin position="1009"/>
        <end position="1020"/>
    </location>
</feature>
<keyword evidence="3" id="KW-0539">Nucleus</keyword>
<dbReference type="InterPro" id="IPR018564">
    <property type="entry name" value="Repl_chkpnt_MRC1_dom"/>
</dbReference>
<feature type="compositionally biased region" description="Acidic residues" evidence="4">
    <location>
        <begin position="703"/>
        <end position="712"/>
    </location>
</feature>
<feature type="region of interest" description="Disordered" evidence="4">
    <location>
        <begin position="381"/>
        <end position="411"/>
    </location>
</feature>
<dbReference type="GO" id="GO:0033314">
    <property type="term" value="P:mitotic DNA replication checkpoint signaling"/>
    <property type="evidence" value="ECO:0007669"/>
    <property type="project" value="TreeGrafter"/>
</dbReference>
<dbReference type="Proteomes" id="UP001285354">
    <property type="component" value="Unassembled WGS sequence"/>
</dbReference>
<evidence type="ECO:0000313" key="7">
    <source>
        <dbReference type="Proteomes" id="UP001285354"/>
    </source>
</evidence>
<feature type="region of interest" description="Disordered" evidence="4">
    <location>
        <begin position="1271"/>
        <end position="1300"/>
    </location>
</feature>
<feature type="compositionally biased region" description="Basic and acidic residues" evidence="4">
    <location>
        <begin position="1242"/>
        <end position="1255"/>
    </location>
</feature>
<dbReference type="InterPro" id="IPR024146">
    <property type="entry name" value="Claspin"/>
</dbReference>
<feature type="compositionally biased region" description="Polar residues" evidence="4">
    <location>
        <begin position="383"/>
        <end position="393"/>
    </location>
</feature>
<dbReference type="EMBL" id="JAUBYV010000008">
    <property type="protein sequence ID" value="KAK2624991.1"/>
    <property type="molecule type" value="Genomic_DNA"/>
</dbReference>
<protein>
    <recommendedName>
        <fullName evidence="5">DNA replication checkpoint mediator MRC1 domain-containing protein</fullName>
    </recommendedName>
</protein>
<comment type="caution">
    <text evidence="6">The sequence shown here is derived from an EMBL/GenBank/DDBJ whole genome shotgun (WGS) entry which is preliminary data.</text>
</comment>
<dbReference type="PANTHER" id="PTHR14396">
    <property type="entry name" value="CLASPIN"/>
    <property type="match status" value="1"/>
</dbReference>
<comment type="subcellular location">
    <subcellularLocation>
        <location evidence="1">Nucleus</location>
    </subcellularLocation>
</comment>
<feature type="region of interest" description="Disordered" evidence="4">
    <location>
        <begin position="564"/>
        <end position="714"/>
    </location>
</feature>
<feature type="compositionally biased region" description="Basic and acidic residues" evidence="4">
    <location>
        <begin position="1021"/>
        <end position="1030"/>
    </location>
</feature>
<feature type="compositionally biased region" description="Polar residues" evidence="4">
    <location>
        <begin position="1"/>
        <end position="25"/>
    </location>
</feature>
<feature type="region of interest" description="Disordered" evidence="4">
    <location>
        <begin position="1069"/>
        <end position="1092"/>
    </location>
</feature>
<dbReference type="GO" id="GO:0005634">
    <property type="term" value="C:nucleus"/>
    <property type="evidence" value="ECO:0007669"/>
    <property type="project" value="UniProtKB-SubCell"/>
</dbReference>
<feature type="compositionally biased region" description="Low complexity" evidence="4">
    <location>
        <begin position="189"/>
        <end position="201"/>
    </location>
</feature>
<keyword evidence="2" id="KW-0597">Phosphoprotein</keyword>